<dbReference type="OrthoDB" id="10009287at2759"/>
<accession>A0A0A0LJ38</accession>
<dbReference type="GO" id="GO:0003676">
    <property type="term" value="F:nucleic acid binding"/>
    <property type="evidence" value="ECO:0007669"/>
    <property type="project" value="InterPro"/>
</dbReference>
<feature type="region of interest" description="Disordered" evidence="1">
    <location>
        <begin position="271"/>
        <end position="338"/>
    </location>
</feature>
<proteinExistence type="predicted"/>
<feature type="compositionally biased region" description="Basic and acidic residues" evidence="1">
    <location>
        <begin position="322"/>
        <end position="338"/>
    </location>
</feature>
<feature type="domain" description="U1-type" evidence="2">
    <location>
        <begin position="252"/>
        <end position="286"/>
    </location>
</feature>
<reference evidence="3 4" key="4">
    <citation type="journal article" date="2011" name="BMC Genomics">
        <title>RNA-Seq improves annotation of protein-coding genes in the cucumber genome.</title>
        <authorList>
            <person name="Li Z."/>
            <person name="Zhang Z."/>
            <person name="Yan P."/>
            <person name="Huang S."/>
            <person name="Fei Z."/>
            <person name="Lin K."/>
        </authorList>
    </citation>
    <scope>NUCLEOTIDE SEQUENCE [LARGE SCALE GENOMIC DNA]</scope>
    <source>
        <strain evidence="4">cv. 9930</strain>
    </source>
</reference>
<feature type="domain" description="U1-type" evidence="2">
    <location>
        <begin position="376"/>
        <end position="410"/>
    </location>
</feature>
<dbReference type="InterPro" id="IPR003604">
    <property type="entry name" value="Matrin/U1-like-C_Znf_C2H2"/>
</dbReference>
<dbReference type="GO" id="GO:0008270">
    <property type="term" value="F:zinc ion binding"/>
    <property type="evidence" value="ECO:0007669"/>
    <property type="project" value="InterPro"/>
</dbReference>
<dbReference type="PANTHER" id="PTHR47487:SF8">
    <property type="entry name" value="OS08G0270900 PROTEIN"/>
    <property type="match status" value="1"/>
</dbReference>
<dbReference type="OMA" id="NEEMHLE"/>
<dbReference type="InterPro" id="IPR036236">
    <property type="entry name" value="Znf_C2H2_sf"/>
</dbReference>
<dbReference type="Pfam" id="PF12874">
    <property type="entry name" value="zf-met"/>
    <property type="match status" value="1"/>
</dbReference>
<organism evidence="3 4">
    <name type="scientific">Cucumis sativus</name>
    <name type="common">Cucumber</name>
    <dbReference type="NCBI Taxonomy" id="3659"/>
    <lineage>
        <taxon>Eukaryota</taxon>
        <taxon>Viridiplantae</taxon>
        <taxon>Streptophyta</taxon>
        <taxon>Embryophyta</taxon>
        <taxon>Tracheophyta</taxon>
        <taxon>Spermatophyta</taxon>
        <taxon>Magnoliopsida</taxon>
        <taxon>eudicotyledons</taxon>
        <taxon>Gunneridae</taxon>
        <taxon>Pentapetalae</taxon>
        <taxon>rosids</taxon>
        <taxon>fabids</taxon>
        <taxon>Cucurbitales</taxon>
        <taxon>Cucurbitaceae</taxon>
        <taxon>Benincaseae</taxon>
        <taxon>Cucumis</taxon>
    </lineage>
</organism>
<feature type="region of interest" description="Disordered" evidence="1">
    <location>
        <begin position="1"/>
        <end position="21"/>
    </location>
</feature>
<reference evidence="3 4" key="1">
    <citation type="journal article" date="2009" name="Nat. Genet.">
        <title>The genome of the cucumber, Cucumis sativus L.</title>
        <authorList>
            <person name="Huang S."/>
            <person name="Li R."/>
            <person name="Zhang Z."/>
            <person name="Li L."/>
            <person name="Gu X."/>
            <person name="Fan W."/>
            <person name="Lucas W.J."/>
            <person name="Wang X."/>
            <person name="Xie B."/>
            <person name="Ni P."/>
            <person name="Ren Y."/>
            <person name="Zhu H."/>
            <person name="Li J."/>
            <person name="Lin K."/>
            <person name="Jin W."/>
            <person name="Fei Z."/>
            <person name="Li G."/>
            <person name="Staub J."/>
            <person name="Kilian A."/>
            <person name="van der Vossen E.A."/>
            <person name="Wu Y."/>
            <person name="Guo J."/>
            <person name="He J."/>
            <person name="Jia Z."/>
            <person name="Ren Y."/>
            <person name="Tian G."/>
            <person name="Lu Y."/>
            <person name="Ruan J."/>
            <person name="Qian W."/>
            <person name="Wang M."/>
            <person name="Huang Q."/>
            <person name="Li B."/>
            <person name="Xuan Z."/>
            <person name="Cao J."/>
            <person name="Asan"/>
            <person name="Wu Z."/>
            <person name="Zhang J."/>
            <person name="Cai Q."/>
            <person name="Bai Y."/>
            <person name="Zhao B."/>
            <person name="Han Y."/>
            <person name="Li Y."/>
            <person name="Li X."/>
            <person name="Wang S."/>
            <person name="Shi Q."/>
            <person name="Liu S."/>
            <person name="Cho W.K."/>
            <person name="Kim J.Y."/>
            <person name="Xu Y."/>
            <person name="Heller-Uszynska K."/>
            <person name="Miao H."/>
            <person name="Cheng Z."/>
            <person name="Zhang S."/>
            <person name="Wu J."/>
            <person name="Yang Y."/>
            <person name="Kang H."/>
            <person name="Li M."/>
            <person name="Liang H."/>
            <person name="Ren X."/>
            <person name="Shi Z."/>
            <person name="Wen M."/>
            <person name="Jian M."/>
            <person name="Yang H."/>
            <person name="Zhang G."/>
            <person name="Yang Z."/>
            <person name="Chen R."/>
            <person name="Liu S."/>
            <person name="Li J."/>
            <person name="Ma L."/>
            <person name="Liu H."/>
            <person name="Zhou Y."/>
            <person name="Zhao J."/>
            <person name="Fang X."/>
            <person name="Li G."/>
            <person name="Fang L."/>
            <person name="Li Y."/>
            <person name="Liu D."/>
            <person name="Zheng H."/>
            <person name="Zhang Y."/>
            <person name="Qin N."/>
            <person name="Li Z."/>
            <person name="Yang G."/>
            <person name="Yang S."/>
            <person name="Bolund L."/>
            <person name="Kristiansen K."/>
            <person name="Zheng H."/>
            <person name="Li S."/>
            <person name="Zhang X."/>
            <person name="Yang H."/>
            <person name="Wang J."/>
            <person name="Sun R."/>
            <person name="Zhang B."/>
            <person name="Jiang S."/>
            <person name="Wang J."/>
            <person name="Du Y."/>
            <person name="Li S."/>
        </authorList>
    </citation>
    <scope>NUCLEOTIDE SEQUENCE [LARGE SCALE GENOMIC DNA]</scope>
    <source>
        <strain evidence="4">cv. 9930</strain>
    </source>
</reference>
<evidence type="ECO:0000259" key="2">
    <source>
        <dbReference type="SMART" id="SM00451"/>
    </source>
</evidence>
<dbReference type="PANTHER" id="PTHR47487">
    <property type="entry name" value="OS06G0651300 PROTEIN-RELATED"/>
    <property type="match status" value="1"/>
</dbReference>
<dbReference type="Proteomes" id="UP000029981">
    <property type="component" value="Chromosome 2"/>
</dbReference>
<dbReference type="EMBL" id="CM002923">
    <property type="protein sequence ID" value="KGN61054.1"/>
    <property type="molecule type" value="Genomic_DNA"/>
</dbReference>
<reference evidence="3 4" key="3">
    <citation type="journal article" date="2010" name="BMC Genomics">
        <title>Transcriptome sequencing and comparative analysis of cucumber flowers with different sex types.</title>
        <authorList>
            <person name="Guo S."/>
            <person name="Zheng Y."/>
            <person name="Joung J.G."/>
            <person name="Liu S."/>
            <person name="Zhang Z."/>
            <person name="Crasta O.R."/>
            <person name="Sobral B.W."/>
            <person name="Xu Y."/>
            <person name="Huang S."/>
            <person name="Fei Z."/>
        </authorList>
    </citation>
    <scope>NUCLEOTIDE SEQUENCE [LARGE SCALE GENOMIC DNA]</scope>
    <source>
        <strain evidence="4">cv. 9930</strain>
    </source>
</reference>
<dbReference type="AlphaFoldDB" id="A0A0A0LJ38"/>
<evidence type="ECO:0000313" key="4">
    <source>
        <dbReference type="Proteomes" id="UP000029981"/>
    </source>
</evidence>
<reference evidence="3 4" key="2">
    <citation type="journal article" date="2009" name="PLoS ONE">
        <title>An integrated genetic and cytogenetic map of the cucumber genome.</title>
        <authorList>
            <person name="Ren Y."/>
            <person name="Zhang Z."/>
            <person name="Liu J."/>
            <person name="Staub J.E."/>
            <person name="Han Y."/>
            <person name="Cheng Z."/>
            <person name="Li X."/>
            <person name="Lu J."/>
            <person name="Miao H."/>
            <person name="Kang H."/>
            <person name="Xie B."/>
            <person name="Gu X."/>
            <person name="Wang X."/>
            <person name="Du Y."/>
            <person name="Jin W."/>
            <person name="Huang S."/>
        </authorList>
    </citation>
    <scope>NUCLEOTIDE SEQUENCE [LARGE SCALE GENOMIC DNA]</scope>
    <source>
        <strain evidence="4">cv. 9930</strain>
    </source>
</reference>
<keyword evidence="4" id="KW-1185">Reference proteome</keyword>
<gene>
    <name evidence="3" type="ORF">Csa_2G035540</name>
</gene>
<dbReference type="InterPro" id="IPR013087">
    <property type="entry name" value="Znf_C2H2_type"/>
</dbReference>
<protein>
    <recommendedName>
        <fullName evidence="2">U1-type domain-containing protein</fullName>
    </recommendedName>
</protein>
<evidence type="ECO:0000313" key="3">
    <source>
        <dbReference type="EMBL" id="KGN61054.1"/>
    </source>
</evidence>
<evidence type="ECO:0000256" key="1">
    <source>
        <dbReference type="SAM" id="MobiDB-lite"/>
    </source>
</evidence>
<dbReference type="STRING" id="3659.A0A0A0LJ38"/>
<feature type="compositionally biased region" description="Basic and acidic residues" evidence="1">
    <location>
        <begin position="1"/>
        <end position="12"/>
    </location>
</feature>
<dbReference type="Gene3D" id="3.30.160.60">
    <property type="entry name" value="Classic Zinc Finger"/>
    <property type="match status" value="2"/>
</dbReference>
<sequence>MEFKFRVDDLRKPPPPPPPPQMHFLPPMPPPMHFLPPASPAVYCLSEQGFPDFFMDSADAFRQTTNIGTLRQPFNLNEEMHLEMEFMRLREEKLIGEIERERFLKEEARRELRLFEREIAIRGLTQSAVGYPFQQPQRWVAPPFCPVTGPPSSAVAVPCPSPSQALVVQSYHEWQNMEQVKTSDRLGFGAVALRPRIQPLMVEDKKEAANERKLIVLEKPVPNAFREERKAETTTSPSIKHILPSLVKKTSKDEWSCALCQVTTAEEKSFNDHLRGKKHRRKEANLRAEKESKVSRVAHEPLSKKRRKLQKAMAAAAGGGAEGKETKDGEADVGEKSEGSVDMNALIPYFLKKENKQQQENNPTTNNDVMAKSSVKFSFWCEKCKVGAYVTKVMLAHVNGKQHQAKLKKANQTEEEERLL</sequence>
<dbReference type="Gramene" id="KGN61054">
    <property type="protein sequence ID" value="KGN61054"/>
    <property type="gene ID" value="Csa_2G035540"/>
</dbReference>
<name>A0A0A0LJ38_CUCSA</name>
<dbReference type="eggNOG" id="ENOG502S02K">
    <property type="taxonomic scope" value="Eukaryota"/>
</dbReference>
<feature type="compositionally biased region" description="Basic and acidic residues" evidence="1">
    <location>
        <begin position="283"/>
        <end position="303"/>
    </location>
</feature>
<dbReference type="SMART" id="SM00451">
    <property type="entry name" value="ZnF_U1"/>
    <property type="match status" value="2"/>
</dbReference>
<dbReference type="SUPFAM" id="SSF57667">
    <property type="entry name" value="beta-beta-alpha zinc fingers"/>
    <property type="match status" value="1"/>
</dbReference>